<name>A0A218M6A4_9CAUD</name>
<dbReference type="Proteomes" id="UP000224982">
    <property type="component" value="Segment"/>
</dbReference>
<accession>A0A218M6A4</accession>
<proteinExistence type="predicted"/>
<dbReference type="EMBL" id="KY979236">
    <property type="protein sequence ID" value="ASD52488.1"/>
    <property type="molecule type" value="Genomic_DNA"/>
</dbReference>
<organism evidence="1 2">
    <name type="scientific">Flavobacterium phage FCV-10</name>
    <dbReference type="NCBI Taxonomy" id="1984747"/>
    <lineage>
        <taxon>Viruses</taxon>
        <taxon>Duplodnaviria</taxon>
        <taxon>Heunggongvirae</taxon>
        <taxon>Uroviricota</taxon>
        <taxon>Caudoviricetes</taxon>
        <taxon>Ficleduovirus</taxon>
        <taxon>Ficleduovirus FCV1</taxon>
    </lineage>
</organism>
<evidence type="ECO:0000313" key="1">
    <source>
        <dbReference type="EMBL" id="ASD52488.1"/>
    </source>
</evidence>
<reference evidence="1" key="1">
    <citation type="submission" date="2017-04" db="EMBL/GenBank/DDBJ databases">
        <title>Long-term genomic coevolution of host-parasite interaction in the natural environment.</title>
        <authorList>
            <person name="Laanto E."/>
            <person name="Hoikkala V."/>
            <person name="Ravantti J."/>
            <person name="Sundberg L.-R."/>
        </authorList>
    </citation>
    <scope>NUCLEOTIDE SEQUENCE [LARGE SCALE GENOMIC DNA]</scope>
</reference>
<sequence>MCSQSILNKNKNKVLILYKKSEMLRFVYKSEPTAENKNVLEGDLRGFRRRTK</sequence>
<evidence type="ECO:0000313" key="2">
    <source>
        <dbReference type="Proteomes" id="UP000224982"/>
    </source>
</evidence>
<protein>
    <submittedName>
        <fullName evidence="1">Uncharacterized protein</fullName>
    </submittedName>
</protein>